<gene>
    <name evidence="2" type="ORF">CAL12_14690</name>
</gene>
<dbReference type="Proteomes" id="UP000194151">
    <property type="component" value="Chromosome"/>
</dbReference>
<name>A0A1W6YLG7_9BORD</name>
<feature type="region of interest" description="Disordered" evidence="1">
    <location>
        <begin position="69"/>
        <end position="109"/>
    </location>
</feature>
<accession>A0A1W6YLG7</accession>
<keyword evidence="3" id="KW-1185">Reference proteome</keyword>
<dbReference type="KEGG" id="bgv:CAL12_14690"/>
<dbReference type="EMBL" id="CP021108">
    <property type="protein sequence ID" value="ARP81940.1"/>
    <property type="molecule type" value="Genomic_DNA"/>
</dbReference>
<protein>
    <submittedName>
        <fullName evidence="2">Uncharacterized protein</fullName>
    </submittedName>
</protein>
<sequence>MWDANPCPEVRRLLWEIARLHGRLVDAYDLIGRLREQQIDYQASICLMNMRVVLEAEPSVRRELAIRQRDAARREAQPRPVISTVMMPPIEGPPWPYPRQLRTKKRSRR</sequence>
<reference evidence="2 3" key="1">
    <citation type="submission" date="2017-05" db="EMBL/GenBank/DDBJ databases">
        <title>Complete and WGS of Bordetella genogroups.</title>
        <authorList>
            <person name="Spilker T."/>
            <person name="LiPuma J."/>
        </authorList>
    </citation>
    <scope>NUCLEOTIDE SEQUENCE [LARGE SCALE GENOMIC DNA]</scope>
    <source>
        <strain evidence="2 3">AU19157</strain>
    </source>
</reference>
<organism evidence="2 3">
    <name type="scientific">Bordetella genomosp. 8</name>
    <dbReference type="NCBI Taxonomy" id="1416806"/>
    <lineage>
        <taxon>Bacteria</taxon>
        <taxon>Pseudomonadati</taxon>
        <taxon>Pseudomonadota</taxon>
        <taxon>Betaproteobacteria</taxon>
        <taxon>Burkholderiales</taxon>
        <taxon>Alcaligenaceae</taxon>
        <taxon>Bordetella</taxon>
    </lineage>
</organism>
<dbReference type="AlphaFoldDB" id="A0A1W6YLG7"/>
<proteinExistence type="predicted"/>
<evidence type="ECO:0000313" key="2">
    <source>
        <dbReference type="EMBL" id="ARP81940.1"/>
    </source>
</evidence>
<evidence type="ECO:0000256" key="1">
    <source>
        <dbReference type="SAM" id="MobiDB-lite"/>
    </source>
</evidence>
<evidence type="ECO:0000313" key="3">
    <source>
        <dbReference type="Proteomes" id="UP000194151"/>
    </source>
</evidence>